<sequence>MLTGLNINNFAIIRSLNIDLTSGMTVITGETGAGKSIAIDALSLCMGYRSDVGMIRNGCEQSQVSASFSIDKDSIAYAWLEEKSLLDSEQPTEVIIRRIINASGPSKAYINEHPVSISFLKELTQYLVHLHGQHAPQLLLKTSYQLVLLDRFVNQKPLVQEVKQAYQHYAQLKQEYEDYLTQRDNFQNTRLLLEYKNRELQELKLSDGEFEELEKNYKILANQAHIQELNQQIVDLLSEGNFNVSHMLTKAANNARRLSEYDQNYANLATMLDEALINIQESITEAQNISSFDFAAEDMQRVEARMHEYNTIAKKNNILPEQLYALSVDIQKQLSELNSSLGNQEELEANLELARKDYISKAKVLSDARRKGAELLSARVEEIMNELNMKDAQFYIDVVYDPNTLSQDGSDQVRFMLNSNLGQQAQELHKVASGGELSRIALAIQLLTASHLDNGTLIFDEVDVGISGKTATVVGRIIRQLAKRIQVISVTHLAQVAAYANNHFQVEKWNDEGTVNTRMRLLDSEGRINALASLIGHEDLSAQAIDNAAFLLDQSQNDPHLNFDLVTGLQNS</sequence>
<dbReference type="GO" id="GO:0005524">
    <property type="term" value="F:ATP binding"/>
    <property type="evidence" value="ECO:0007669"/>
    <property type="project" value="UniProtKB-KW"/>
</dbReference>
<evidence type="ECO:0000256" key="10">
    <source>
        <dbReference type="SAM" id="Coils"/>
    </source>
</evidence>
<dbReference type="GO" id="GO:0009432">
    <property type="term" value="P:SOS response"/>
    <property type="evidence" value="ECO:0007669"/>
    <property type="project" value="TreeGrafter"/>
</dbReference>
<organism evidence="12 13">
    <name type="scientific">Psittacicella hinzii</name>
    <dbReference type="NCBI Taxonomy" id="2028575"/>
    <lineage>
        <taxon>Bacteria</taxon>
        <taxon>Pseudomonadati</taxon>
        <taxon>Pseudomonadota</taxon>
        <taxon>Gammaproteobacteria</taxon>
        <taxon>Pasteurellales</taxon>
        <taxon>Psittacicellaceae</taxon>
        <taxon>Psittacicella</taxon>
    </lineage>
</organism>
<evidence type="ECO:0000256" key="2">
    <source>
        <dbReference type="ARBA" id="ARBA00009441"/>
    </source>
</evidence>
<name>A0A3A1YEB3_9GAMM</name>
<dbReference type="InterPro" id="IPR027417">
    <property type="entry name" value="P-loop_NTPase"/>
</dbReference>
<proteinExistence type="inferred from homology"/>
<evidence type="ECO:0000256" key="5">
    <source>
        <dbReference type="ARBA" id="ARBA00022763"/>
    </source>
</evidence>
<comment type="function">
    <text evidence="1 9">May be involved in recombinational repair of damaged DNA.</text>
</comment>
<comment type="similarity">
    <text evidence="2 9">Belongs to the RecN family.</text>
</comment>
<dbReference type="InterPro" id="IPR004604">
    <property type="entry name" value="DNA_recomb/repair_RecN"/>
</dbReference>
<dbReference type="PIRSF" id="PIRSF003128">
    <property type="entry name" value="RecN"/>
    <property type="match status" value="1"/>
</dbReference>
<dbReference type="Pfam" id="PF13476">
    <property type="entry name" value="AAA_23"/>
    <property type="match status" value="1"/>
</dbReference>
<gene>
    <name evidence="12" type="ORF">CKF58_06605</name>
</gene>
<keyword evidence="5 9" id="KW-0227">DNA damage</keyword>
<comment type="caution">
    <text evidence="12">The sequence shown here is derived from an EMBL/GenBank/DDBJ whole genome shotgun (WGS) entry which is preliminary data.</text>
</comment>
<reference evidence="12 13" key="1">
    <citation type="submission" date="2017-08" db="EMBL/GenBank/DDBJ databases">
        <title>Reclassification of Bisgaard taxon 37 and 44.</title>
        <authorList>
            <person name="Christensen H."/>
        </authorList>
    </citation>
    <scope>NUCLEOTIDE SEQUENCE [LARGE SCALE GENOMIC DNA]</scope>
    <source>
        <strain evidence="12 13">111</strain>
    </source>
</reference>
<evidence type="ECO:0000259" key="11">
    <source>
        <dbReference type="Pfam" id="PF13476"/>
    </source>
</evidence>
<feature type="domain" description="Rad50/SbcC-type AAA" evidence="11">
    <location>
        <begin position="5"/>
        <end position="233"/>
    </location>
</feature>
<dbReference type="NCBIfam" id="TIGR00634">
    <property type="entry name" value="recN"/>
    <property type="match status" value="1"/>
</dbReference>
<dbReference type="GO" id="GO:0016887">
    <property type="term" value="F:ATP hydrolysis activity"/>
    <property type="evidence" value="ECO:0007669"/>
    <property type="project" value="InterPro"/>
</dbReference>
<evidence type="ECO:0000256" key="6">
    <source>
        <dbReference type="ARBA" id="ARBA00022840"/>
    </source>
</evidence>
<evidence type="ECO:0000256" key="9">
    <source>
        <dbReference type="PIRNR" id="PIRNR003128"/>
    </source>
</evidence>
<dbReference type="GO" id="GO:0043590">
    <property type="term" value="C:bacterial nucleoid"/>
    <property type="evidence" value="ECO:0007669"/>
    <property type="project" value="TreeGrafter"/>
</dbReference>
<dbReference type="NCBIfam" id="NF008121">
    <property type="entry name" value="PRK10869.1"/>
    <property type="match status" value="1"/>
</dbReference>
<dbReference type="FunFam" id="3.40.50.300:FF:000319">
    <property type="entry name" value="DNA repair protein RecN"/>
    <property type="match status" value="1"/>
</dbReference>
<dbReference type="CDD" id="cd03241">
    <property type="entry name" value="ABC_RecN"/>
    <property type="match status" value="2"/>
</dbReference>
<feature type="coiled-coil region" evidence="10">
    <location>
        <begin position="162"/>
        <end position="230"/>
    </location>
</feature>
<keyword evidence="4" id="KW-0547">Nucleotide-binding</keyword>
<evidence type="ECO:0000313" key="12">
    <source>
        <dbReference type="EMBL" id="RIY35589.1"/>
    </source>
</evidence>
<dbReference type="SUPFAM" id="SSF52540">
    <property type="entry name" value="P-loop containing nucleoside triphosphate hydrolases"/>
    <property type="match status" value="1"/>
</dbReference>
<evidence type="ECO:0000256" key="1">
    <source>
        <dbReference type="ARBA" id="ARBA00003618"/>
    </source>
</evidence>
<dbReference type="GO" id="GO:0006302">
    <property type="term" value="P:double-strand break repair"/>
    <property type="evidence" value="ECO:0007669"/>
    <property type="project" value="InterPro"/>
</dbReference>
<dbReference type="RefSeq" id="WP_119532194.1">
    <property type="nucleotide sequence ID" value="NZ_JBHSSP010000041.1"/>
</dbReference>
<keyword evidence="13" id="KW-1185">Reference proteome</keyword>
<dbReference type="EMBL" id="NRJG01000128">
    <property type="protein sequence ID" value="RIY35589.1"/>
    <property type="molecule type" value="Genomic_DNA"/>
</dbReference>
<keyword evidence="10" id="KW-0175">Coiled coil</keyword>
<keyword evidence="6" id="KW-0067">ATP-binding</keyword>
<dbReference type="AlphaFoldDB" id="A0A3A1YEB3"/>
<keyword evidence="7 9" id="KW-0234">DNA repair</keyword>
<dbReference type="Gene3D" id="3.40.50.300">
    <property type="entry name" value="P-loop containing nucleotide triphosphate hydrolases"/>
    <property type="match status" value="2"/>
</dbReference>
<evidence type="ECO:0000313" key="13">
    <source>
        <dbReference type="Proteomes" id="UP000265916"/>
    </source>
</evidence>
<dbReference type="PANTHER" id="PTHR11059:SF0">
    <property type="entry name" value="DNA REPAIR PROTEIN RECN"/>
    <property type="match status" value="1"/>
</dbReference>
<evidence type="ECO:0000256" key="3">
    <source>
        <dbReference type="ARBA" id="ARBA00021315"/>
    </source>
</evidence>
<evidence type="ECO:0000256" key="7">
    <source>
        <dbReference type="ARBA" id="ARBA00023204"/>
    </source>
</evidence>
<protein>
    <recommendedName>
        <fullName evidence="3 9">DNA repair protein RecN</fullName>
    </recommendedName>
    <alternativeName>
        <fullName evidence="8 9">Recombination protein N</fullName>
    </alternativeName>
</protein>
<dbReference type="GO" id="GO:0006310">
    <property type="term" value="P:DNA recombination"/>
    <property type="evidence" value="ECO:0007669"/>
    <property type="project" value="InterPro"/>
</dbReference>
<dbReference type="InterPro" id="IPR038729">
    <property type="entry name" value="Rad50/SbcC_AAA"/>
</dbReference>
<evidence type="ECO:0000256" key="4">
    <source>
        <dbReference type="ARBA" id="ARBA00022741"/>
    </source>
</evidence>
<accession>A0A3A1YEB3</accession>
<dbReference type="PANTHER" id="PTHR11059">
    <property type="entry name" value="DNA REPAIR PROTEIN RECN"/>
    <property type="match status" value="1"/>
</dbReference>
<evidence type="ECO:0000256" key="8">
    <source>
        <dbReference type="ARBA" id="ARBA00033408"/>
    </source>
</evidence>
<dbReference type="Proteomes" id="UP000265916">
    <property type="component" value="Unassembled WGS sequence"/>
</dbReference>
<dbReference type="OrthoDB" id="9806954at2"/>